<evidence type="ECO:0000256" key="3">
    <source>
        <dbReference type="ARBA" id="ARBA00020170"/>
    </source>
</evidence>
<dbReference type="InterPro" id="IPR001238">
    <property type="entry name" value="DNA-binding_RecF"/>
</dbReference>
<dbReference type="KEGG" id="tli:Tlie_0003"/>
<dbReference type="InterPro" id="IPR003395">
    <property type="entry name" value="RecF/RecN/SMC_N"/>
</dbReference>
<dbReference type="InterPro" id="IPR027417">
    <property type="entry name" value="P-loop_NTPase"/>
</dbReference>
<dbReference type="Proteomes" id="UP000005868">
    <property type="component" value="Chromosome"/>
</dbReference>
<dbReference type="SUPFAM" id="SSF52540">
    <property type="entry name" value="P-loop containing nucleoside triphosphate hydrolases"/>
    <property type="match status" value="1"/>
</dbReference>
<reference evidence="12" key="1">
    <citation type="submission" date="2011-10" db="EMBL/GenBank/DDBJ databases">
        <title>The complete genome of chromosome of Thermovirga lienii DSM 17291.</title>
        <authorList>
            <consortium name="US DOE Joint Genome Institute (JGI-PGF)"/>
            <person name="Lucas S."/>
            <person name="Copeland A."/>
            <person name="Lapidus A."/>
            <person name="Glavina del Rio T."/>
            <person name="Dalin E."/>
            <person name="Tice H."/>
            <person name="Bruce D."/>
            <person name="Goodwin L."/>
            <person name="Pitluck S."/>
            <person name="Peters L."/>
            <person name="Mikhailova N."/>
            <person name="Saunders E."/>
            <person name="Kyrpides N."/>
            <person name="Mavromatis K."/>
            <person name="Ivanova N."/>
            <person name="Last F.I."/>
            <person name="Brettin T."/>
            <person name="Detter J.C."/>
            <person name="Han C."/>
            <person name="Larimer F."/>
            <person name="Land M."/>
            <person name="Hauser L."/>
            <person name="Markowitz V."/>
            <person name="Cheng J.-F."/>
            <person name="Hugenholtz P."/>
            <person name="Woyke T."/>
            <person name="Wu D."/>
            <person name="Spring S."/>
            <person name="Schroeder M."/>
            <person name="Brambilla E.-M."/>
            <person name="Klenk H.-P."/>
            <person name="Eisen J.A."/>
        </authorList>
    </citation>
    <scope>NUCLEOTIDE SEQUENCE [LARGE SCALE GENOMIC DNA]</scope>
    <source>
        <strain evidence="12">ATCC BAA-1197 / DSM 17291 / Cas60314</strain>
    </source>
</reference>
<dbReference type="EMBL" id="CP003096">
    <property type="protein sequence ID" value="AER65749.1"/>
    <property type="molecule type" value="Genomic_DNA"/>
</dbReference>
<proteinExistence type="inferred from homology"/>
<evidence type="ECO:0000256" key="6">
    <source>
        <dbReference type="ARBA" id="ARBA00022741"/>
    </source>
</evidence>
<evidence type="ECO:0000256" key="4">
    <source>
        <dbReference type="ARBA" id="ARBA00022490"/>
    </source>
</evidence>
<gene>
    <name evidence="9" type="primary">recF</name>
    <name evidence="11" type="ordered locus">Tlie_0003</name>
</gene>
<evidence type="ECO:0000256" key="1">
    <source>
        <dbReference type="ARBA" id="ARBA00004496"/>
    </source>
</evidence>
<evidence type="ECO:0000256" key="2">
    <source>
        <dbReference type="ARBA" id="ARBA00008016"/>
    </source>
</evidence>
<dbReference type="GO" id="GO:0005524">
    <property type="term" value="F:ATP binding"/>
    <property type="evidence" value="ECO:0007669"/>
    <property type="project" value="UniProtKB-UniRule"/>
</dbReference>
<organism evidence="11 12">
    <name type="scientific">Thermovirga lienii (strain ATCC BAA-1197 / DSM 17291 / Cas60314)</name>
    <dbReference type="NCBI Taxonomy" id="580340"/>
    <lineage>
        <taxon>Bacteria</taxon>
        <taxon>Thermotogati</taxon>
        <taxon>Synergistota</taxon>
        <taxon>Synergistia</taxon>
        <taxon>Synergistales</taxon>
        <taxon>Thermovirgaceae</taxon>
        <taxon>Thermovirga</taxon>
    </lineage>
</organism>
<dbReference type="GO" id="GO:0003697">
    <property type="term" value="F:single-stranded DNA binding"/>
    <property type="evidence" value="ECO:0007669"/>
    <property type="project" value="UniProtKB-UniRule"/>
</dbReference>
<evidence type="ECO:0000313" key="12">
    <source>
        <dbReference type="Proteomes" id="UP000005868"/>
    </source>
</evidence>
<sequence length="353" mass="40071">MILKRLKIKGFRNLKPHSLEMAEGLHLLFGENGAGKTNFLESMNILMGWGPFRGKSVGDVPCWHVKDEKTFVWGAFEGEESLEAAVGILKKTVFKVGGKLSSASEMRNMVPSLSFLPEDMALVEGGPSRRRSFIDRLCAVLFPLYASTIYDYRRLLRQKKAALERRSNISLVNRVMAERAVWIWSCRTAALDLLRLGLNEAKELLPDEIDVSLVRGGTLGIDDPREDFWESIKAFKEKEELYRTSIVGPHRDEIKIASNGRGVGDFFSRGHRRRTALALMLAAGWAVERKLRKKPILLLDEVMAELDMEGREILVKMLESMKWQTFVTTAEDVTPFWPGEVWIVDKGKVSLMR</sequence>
<keyword evidence="6 9" id="KW-0547">Nucleotide-binding</keyword>
<feature type="binding site" evidence="9">
    <location>
        <begin position="30"/>
        <end position="37"/>
    </location>
    <ligand>
        <name>ATP</name>
        <dbReference type="ChEBI" id="CHEBI:30616"/>
    </ligand>
</feature>
<keyword evidence="9" id="KW-0227">DNA damage</keyword>
<accession>G7V549</accession>
<dbReference type="PANTHER" id="PTHR32182:SF0">
    <property type="entry name" value="DNA REPLICATION AND REPAIR PROTEIN RECF"/>
    <property type="match status" value="1"/>
</dbReference>
<evidence type="ECO:0000256" key="7">
    <source>
        <dbReference type="ARBA" id="ARBA00022840"/>
    </source>
</evidence>
<dbReference type="PANTHER" id="PTHR32182">
    <property type="entry name" value="DNA REPLICATION AND REPAIR PROTEIN RECF"/>
    <property type="match status" value="1"/>
</dbReference>
<dbReference type="Gene3D" id="3.40.50.300">
    <property type="entry name" value="P-loop containing nucleotide triphosphate hydrolases"/>
    <property type="match status" value="1"/>
</dbReference>
<comment type="subcellular location">
    <subcellularLocation>
        <location evidence="1 9">Cytoplasm</location>
    </subcellularLocation>
</comment>
<keyword evidence="9" id="KW-0234">DNA repair</keyword>
<dbReference type="GO" id="GO:0000731">
    <property type="term" value="P:DNA synthesis involved in DNA repair"/>
    <property type="evidence" value="ECO:0007669"/>
    <property type="project" value="TreeGrafter"/>
</dbReference>
<evidence type="ECO:0000256" key="5">
    <source>
        <dbReference type="ARBA" id="ARBA00022705"/>
    </source>
</evidence>
<dbReference type="HOGENOM" id="CLU_040267_0_0_0"/>
<comment type="similarity">
    <text evidence="2 9">Belongs to the RecF family.</text>
</comment>
<dbReference type="GO" id="GO:0006260">
    <property type="term" value="P:DNA replication"/>
    <property type="evidence" value="ECO:0007669"/>
    <property type="project" value="UniProtKB-UniRule"/>
</dbReference>
<dbReference type="PROSITE" id="PS00617">
    <property type="entry name" value="RECF_1"/>
    <property type="match status" value="1"/>
</dbReference>
<evidence type="ECO:0000313" key="11">
    <source>
        <dbReference type="EMBL" id="AER65749.1"/>
    </source>
</evidence>
<dbReference type="GO" id="GO:0009432">
    <property type="term" value="P:SOS response"/>
    <property type="evidence" value="ECO:0007669"/>
    <property type="project" value="UniProtKB-UniRule"/>
</dbReference>
<dbReference type="GO" id="GO:0006302">
    <property type="term" value="P:double-strand break repair"/>
    <property type="evidence" value="ECO:0007669"/>
    <property type="project" value="TreeGrafter"/>
</dbReference>
<evidence type="ECO:0000256" key="8">
    <source>
        <dbReference type="ARBA" id="ARBA00023125"/>
    </source>
</evidence>
<dbReference type="InterPro" id="IPR042174">
    <property type="entry name" value="RecF_2"/>
</dbReference>
<dbReference type="GO" id="GO:0005737">
    <property type="term" value="C:cytoplasm"/>
    <property type="evidence" value="ECO:0007669"/>
    <property type="project" value="UniProtKB-SubCell"/>
</dbReference>
<dbReference type="InterPro" id="IPR018078">
    <property type="entry name" value="DNA-binding_RecF_CS"/>
</dbReference>
<protein>
    <recommendedName>
        <fullName evidence="3 9">DNA replication and repair protein RecF</fullName>
    </recommendedName>
</protein>
<dbReference type="OrthoDB" id="9803889at2"/>
<keyword evidence="8 9" id="KW-0238">DNA-binding</keyword>
<dbReference type="HAMAP" id="MF_00365">
    <property type="entry name" value="RecF"/>
    <property type="match status" value="1"/>
</dbReference>
<dbReference type="Gene3D" id="1.20.1050.90">
    <property type="entry name" value="RecF/RecN/SMC, N-terminal domain"/>
    <property type="match status" value="1"/>
</dbReference>
<dbReference type="eggNOG" id="COG1195">
    <property type="taxonomic scope" value="Bacteria"/>
</dbReference>
<feature type="domain" description="RecF/RecN/SMC N-terminal" evidence="10">
    <location>
        <begin position="3"/>
        <end position="332"/>
    </location>
</feature>
<evidence type="ECO:0000256" key="9">
    <source>
        <dbReference type="HAMAP-Rule" id="MF_00365"/>
    </source>
</evidence>
<keyword evidence="9" id="KW-0742">SOS response</keyword>
<dbReference type="Pfam" id="PF02463">
    <property type="entry name" value="SMC_N"/>
    <property type="match status" value="1"/>
</dbReference>
<keyword evidence="5 9" id="KW-0235">DNA replication</keyword>
<keyword evidence="4 9" id="KW-0963">Cytoplasm</keyword>
<comment type="function">
    <text evidence="9">The RecF protein is involved in DNA metabolism; it is required for DNA replication and normal SOS inducibility. RecF binds preferentially to single-stranded, linear DNA. It also seems to bind ATP.</text>
</comment>
<dbReference type="STRING" id="580340.Tlie_0003"/>
<reference evidence="11 12" key="2">
    <citation type="journal article" date="2012" name="Stand. Genomic Sci.">
        <title>Genome sequence of the moderately thermophilic, amino-acid-degrading and sulfur-reducing bacterium Thermovirga lienii type strain (Cas60314(T)).</title>
        <authorList>
            <person name="Goker M."/>
            <person name="Saunders E."/>
            <person name="Lapidus A."/>
            <person name="Nolan M."/>
            <person name="Lucas S."/>
            <person name="Hammon N."/>
            <person name="Deshpande S."/>
            <person name="Cheng J.F."/>
            <person name="Han C."/>
            <person name="Tapia R."/>
            <person name="Goodwin L.A."/>
            <person name="Pitluck S."/>
            <person name="Liolios K."/>
            <person name="Mavromatis K."/>
            <person name="Pagani I."/>
            <person name="Ivanova N."/>
            <person name="Mikhailova N."/>
            <person name="Pati A."/>
            <person name="Chen A."/>
            <person name="Palaniappan K."/>
            <person name="Land M."/>
            <person name="Chang Y.J."/>
            <person name="Jeffries C.D."/>
            <person name="Brambilla E.M."/>
            <person name="Rohde M."/>
            <person name="Spring S."/>
            <person name="Detter J.C."/>
            <person name="Woyke T."/>
            <person name="Bristow J."/>
            <person name="Eisen J.A."/>
            <person name="Markowitz V."/>
            <person name="Hugenholtz P."/>
            <person name="Kyrpides N.C."/>
            <person name="Klenk H.P."/>
        </authorList>
    </citation>
    <scope>NUCLEOTIDE SEQUENCE [LARGE SCALE GENOMIC DNA]</scope>
    <source>
        <strain evidence="12">ATCC BAA-1197 / DSM 17291 / Cas60314</strain>
    </source>
</reference>
<name>G7V549_THELD</name>
<keyword evidence="12" id="KW-1185">Reference proteome</keyword>
<keyword evidence="7 9" id="KW-0067">ATP-binding</keyword>
<dbReference type="NCBIfam" id="TIGR00611">
    <property type="entry name" value="recf"/>
    <property type="match status" value="1"/>
</dbReference>
<dbReference type="AlphaFoldDB" id="G7V549"/>
<evidence type="ECO:0000259" key="10">
    <source>
        <dbReference type="Pfam" id="PF02463"/>
    </source>
</evidence>